<dbReference type="RefSeq" id="WP_238309326.1">
    <property type="nucleotide sequence ID" value="NZ_BPQV01000001.1"/>
</dbReference>
<dbReference type="PROSITE" id="PS51387">
    <property type="entry name" value="FAD_PCMH"/>
    <property type="match status" value="1"/>
</dbReference>
<keyword evidence="6" id="KW-1185">Reference proteome</keyword>
<evidence type="ECO:0000256" key="3">
    <source>
        <dbReference type="ARBA" id="ARBA00023002"/>
    </source>
</evidence>
<dbReference type="InterPro" id="IPR016167">
    <property type="entry name" value="FAD-bd_PCMH_sub1"/>
</dbReference>
<accession>A0ABQ4T5J5</accession>
<dbReference type="SUPFAM" id="SSF55447">
    <property type="entry name" value="CO dehydrogenase flavoprotein C-terminal domain-like"/>
    <property type="match status" value="1"/>
</dbReference>
<dbReference type="InterPro" id="IPR051312">
    <property type="entry name" value="Diverse_Substr_Oxidored"/>
</dbReference>
<keyword evidence="1" id="KW-0285">Flavoprotein</keyword>
<feature type="domain" description="FAD-binding PCMH-type" evidence="4">
    <location>
        <begin position="1"/>
        <end position="174"/>
    </location>
</feature>
<dbReference type="InterPro" id="IPR016169">
    <property type="entry name" value="FAD-bd_PCMH_sub2"/>
</dbReference>
<dbReference type="SMART" id="SM01092">
    <property type="entry name" value="CO_deh_flav_C"/>
    <property type="match status" value="1"/>
</dbReference>
<evidence type="ECO:0000256" key="2">
    <source>
        <dbReference type="ARBA" id="ARBA00022827"/>
    </source>
</evidence>
<dbReference type="Gene3D" id="3.30.465.10">
    <property type="match status" value="1"/>
</dbReference>
<gene>
    <name evidence="5" type="primary">kdhA_1</name>
    <name evidence="5" type="ORF">LKMONMHP_0208</name>
</gene>
<reference evidence="5" key="1">
    <citation type="journal article" date="2021" name="Front. Microbiol.">
        <title>Comprehensive Comparative Genomics and Phenotyping of Methylobacterium Species.</title>
        <authorList>
            <person name="Alessa O."/>
            <person name="Ogura Y."/>
            <person name="Fujitani Y."/>
            <person name="Takami H."/>
            <person name="Hayashi T."/>
            <person name="Sahin N."/>
            <person name="Tani A."/>
        </authorList>
    </citation>
    <scope>NUCLEOTIDE SEQUENCE</scope>
    <source>
        <strain evidence="5">NBRC 15689</strain>
    </source>
</reference>
<keyword evidence="2" id="KW-0274">FAD</keyword>
<dbReference type="EMBL" id="BPQV01000001">
    <property type="protein sequence ID" value="GJE25372.1"/>
    <property type="molecule type" value="Genomic_DNA"/>
</dbReference>
<dbReference type="Pfam" id="PF00941">
    <property type="entry name" value="FAD_binding_5"/>
    <property type="match status" value="1"/>
</dbReference>
<name>A0ABQ4T5J5_METOR</name>
<protein>
    <submittedName>
        <fullName evidence="5">6-hydroxypseudooxynicotine dehydrogenase complex subunit alpha</fullName>
    </submittedName>
</protein>
<dbReference type="PANTHER" id="PTHR42659">
    <property type="entry name" value="XANTHINE DEHYDROGENASE SUBUNIT C-RELATED"/>
    <property type="match status" value="1"/>
</dbReference>
<dbReference type="Proteomes" id="UP001055156">
    <property type="component" value="Unassembled WGS sequence"/>
</dbReference>
<evidence type="ECO:0000313" key="6">
    <source>
        <dbReference type="Proteomes" id="UP001055156"/>
    </source>
</evidence>
<dbReference type="InterPro" id="IPR036318">
    <property type="entry name" value="FAD-bd_PCMH-like_sf"/>
</dbReference>
<dbReference type="InterPro" id="IPR016166">
    <property type="entry name" value="FAD-bd_PCMH"/>
</dbReference>
<dbReference type="InterPro" id="IPR002346">
    <property type="entry name" value="Mopterin_DH_FAD-bd"/>
</dbReference>
<sequence length="284" mass="29188">MRAASFEYVRPSSLDEALSLLEDPNALPMAGGQSLIPLLNERSLRPGLVVDIGRLPEIGTITADATGLRIGSGVSLSRILACPDLSAWPLLREALSSVASPAVRNRATLAGNLVRASPTSELPVAMVALNAALTLRSRSSKRSLPAQDFFVGPHRTALAPGEIVTAITVPASAPALLGAFEEIAPRAGAPPLACLAVAASLDPDGVIAGVRIVVGGVTGVPASCPVAEAALVGRRLGEPVPAWSNEGLALHPDVPEAAYALVVLPILLERALARLADRFQEDAA</sequence>
<organism evidence="5 6">
    <name type="scientific">Methylobacterium organophilum</name>
    <dbReference type="NCBI Taxonomy" id="410"/>
    <lineage>
        <taxon>Bacteria</taxon>
        <taxon>Pseudomonadati</taxon>
        <taxon>Pseudomonadota</taxon>
        <taxon>Alphaproteobacteria</taxon>
        <taxon>Hyphomicrobiales</taxon>
        <taxon>Methylobacteriaceae</taxon>
        <taxon>Methylobacterium</taxon>
    </lineage>
</organism>
<dbReference type="InterPro" id="IPR005107">
    <property type="entry name" value="CO_DH_flav_C"/>
</dbReference>
<dbReference type="PANTHER" id="PTHR42659:SF2">
    <property type="entry name" value="XANTHINE DEHYDROGENASE SUBUNIT C-RELATED"/>
    <property type="match status" value="1"/>
</dbReference>
<evidence type="ECO:0000256" key="1">
    <source>
        <dbReference type="ARBA" id="ARBA00022630"/>
    </source>
</evidence>
<comment type="caution">
    <text evidence="5">The sequence shown here is derived from an EMBL/GenBank/DDBJ whole genome shotgun (WGS) entry which is preliminary data.</text>
</comment>
<proteinExistence type="predicted"/>
<keyword evidence="3" id="KW-0560">Oxidoreductase</keyword>
<evidence type="ECO:0000313" key="5">
    <source>
        <dbReference type="EMBL" id="GJE25372.1"/>
    </source>
</evidence>
<dbReference type="Gene3D" id="3.30.43.10">
    <property type="entry name" value="Uridine Diphospho-n-acetylenolpyruvylglucosamine Reductase, domain 2"/>
    <property type="match status" value="1"/>
</dbReference>
<dbReference type="InterPro" id="IPR036683">
    <property type="entry name" value="CO_DH_flav_C_dom_sf"/>
</dbReference>
<dbReference type="Gene3D" id="3.30.390.50">
    <property type="entry name" value="CO dehydrogenase flavoprotein, C-terminal domain"/>
    <property type="match status" value="1"/>
</dbReference>
<evidence type="ECO:0000259" key="4">
    <source>
        <dbReference type="PROSITE" id="PS51387"/>
    </source>
</evidence>
<reference evidence="5" key="2">
    <citation type="submission" date="2021-08" db="EMBL/GenBank/DDBJ databases">
        <authorList>
            <person name="Tani A."/>
            <person name="Ola A."/>
            <person name="Ogura Y."/>
            <person name="Katsura K."/>
            <person name="Hayashi T."/>
        </authorList>
    </citation>
    <scope>NUCLEOTIDE SEQUENCE</scope>
    <source>
        <strain evidence="5">NBRC 15689</strain>
    </source>
</reference>
<dbReference type="SUPFAM" id="SSF56176">
    <property type="entry name" value="FAD-binding/transporter-associated domain-like"/>
    <property type="match status" value="1"/>
</dbReference>